<dbReference type="PROSITE" id="PS01174">
    <property type="entry name" value="LIPASE_GDXG_SER"/>
    <property type="match status" value="1"/>
</dbReference>
<feature type="domain" description="Alpha/beta hydrolase fold-3" evidence="4">
    <location>
        <begin position="174"/>
        <end position="387"/>
    </location>
</feature>
<dbReference type="SUPFAM" id="SSF53474">
    <property type="entry name" value="alpha/beta-Hydrolases"/>
    <property type="match status" value="1"/>
</dbReference>
<dbReference type="Gene3D" id="3.40.50.1820">
    <property type="entry name" value="alpha/beta hydrolase"/>
    <property type="match status" value="1"/>
</dbReference>
<evidence type="ECO:0000313" key="5">
    <source>
        <dbReference type="EMBL" id="JAC63306.1"/>
    </source>
</evidence>
<evidence type="ECO:0000259" key="4">
    <source>
        <dbReference type="Pfam" id="PF07859"/>
    </source>
</evidence>
<sequence length="421" mass="46190">MADLHATPEIPRWRLCLRVVRVSVAVFIRRVVLRKKKVRSWSLGYETRVQVSRSVREGSLSASDVDILREGSSTERQVVLGKLAKKQRLSNSVPVPLAPGSTAEPIRLKYMVGEWIRPSVIVSQSRIAPADPGETNEFELVPSESEAFRVSGSVKQSSLSQSSHGGSAQQSSVMLYFHGADYITGGINSHRRLMSQLSLASGVPVLGVQYRLMPLHSFDEILEDAVMAYKHITEELRFPAQDVAVAGDSAGAHLALSLVLHLRETTGKLPGRVVALSPWVDPVSCSAASHTSWEQHSDWDPLAKSANLLGVARLCLEKHKYASLLPPRMPSCLEDCGGLSWFPKCLLQVGGLECFLGPTEEFAKHLKAGGAAVRLEVFRNQVHSFHMLERVSKEARTALKTAGEFIRGVEPAFTQDMTLVL</sequence>
<protein>
    <submittedName>
        <fullName evidence="5">Esterase / lipase</fullName>
    </submittedName>
</protein>
<feature type="active site" evidence="3">
    <location>
        <position position="249"/>
    </location>
</feature>
<gene>
    <name evidence="5" type="ORF">TSPGSL018_20995</name>
</gene>
<evidence type="ECO:0000256" key="2">
    <source>
        <dbReference type="ARBA" id="ARBA00022801"/>
    </source>
</evidence>
<dbReference type="InterPro" id="IPR033140">
    <property type="entry name" value="Lipase_GDXG_put_SER_AS"/>
</dbReference>
<dbReference type="InterPro" id="IPR029058">
    <property type="entry name" value="AB_hydrolase_fold"/>
</dbReference>
<name>A0A061QYB4_9CHLO</name>
<dbReference type="GO" id="GO:0016787">
    <property type="term" value="F:hydrolase activity"/>
    <property type="evidence" value="ECO:0007669"/>
    <property type="project" value="UniProtKB-KW"/>
</dbReference>
<dbReference type="EMBL" id="GBEZ01023592">
    <property type="protein sequence ID" value="JAC63306.1"/>
    <property type="molecule type" value="Transcribed_RNA"/>
</dbReference>
<dbReference type="PANTHER" id="PTHR48081">
    <property type="entry name" value="AB HYDROLASE SUPERFAMILY PROTEIN C4A8.06C"/>
    <property type="match status" value="1"/>
</dbReference>
<evidence type="ECO:0000256" key="3">
    <source>
        <dbReference type="PROSITE-ProRule" id="PRU10038"/>
    </source>
</evidence>
<organism evidence="5">
    <name type="scientific">Tetraselmis sp. GSL018</name>
    <dbReference type="NCBI Taxonomy" id="582737"/>
    <lineage>
        <taxon>Eukaryota</taxon>
        <taxon>Viridiplantae</taxon>
        <taxon>Chlorophyta</taxon>
        <taxon>core chlorophytes</taxon>
        <taxon>Chlorodendrophyceae</taxon>
        <taxon>Chlorodendrales</taxon>
        <taxon>Chlorodendraceae</taxon>
        <taxon>Tetraselmis</taxon>
    </lineage>
</organism>
<proteinExistence type="inferred from homology"/>
<accession>A0A061QYB4</accession>
<reference evidence="5" key="1">
    <citation type="submission" date="2014-05" db="EMBL/GenBank/DDBJ databases">
        <title>The transcriptome of the halophilic microalga Tetraselmis sp. GSL018 isolated from the Great Salt Lake, Utah.</title>
        <authorList>
            <person name="Jinkerson R.E."/>
            <person name="D'Adamo S."/>
            <person name="Posewitz M.C."/>
        </authorList>
    </citation>
    <scope>NUCLEOTIDE SEQUENCE</scope>
    <source>
        <strain evidence="5">GSL018</strain>
    </source>
</reference>
<evidence type="ECO:0000256" key="1">
    <source>
        <dbReference type="ARBA" id="ARBA00010515"/>
    </source>
</evidence>
<dbReference type="InterPro" id="IPR013094">
    <property type="entry name" value="AB_hydrolase_3"/>
</dbReference>
<dbReference type="InterPro" id="IPR050300">
    <property type="entry name" value="GDXG_lipolytic_enzyme"/>
</dbReference>
<dbReference type="AlphaFoldDB" id="A0A061QYB4"/>
<dbReference type="Pfam" id="PF07859">
    <property type="entry name" value="Abhydrolase_3"/>
    <property type="match status" value="1"/>
</dbReference>
<dbReference type="PANTHER" id="PTHR48081:SF8">
    <property type="entry name" value="ALPHA_BETA HYDROLASE FOLD-3 DOMAIN-CONTAINING PROTEIN-RELATED"/>
    <property type="match status" value="1"/>
</dbReference>
<comment type="similarity">
    <text evidence="1">Belongs to the 'GDXG' lipolytic enzyme family.</text>
</comment>
<keyword evidence="2" id="KW-0378">Hydrolase</keyword>